<feature type="region of interest" description="Disordered" evidence="5">
    <location>
        <begin position="1"/>
        <end position="26"/>
    </location>
</feature>
<keyword evidence="6" id="KW-0812">Transmembrane</keyword>
<dbReference type="Gene3D" id="1.10.287.470">
    <property type="entry name" value="Helix hairpin bin"/>
    <property type="match status" value="3"/>
</dbReference>
<dbReference type="STRING" id="43989.cce_0413"/>
<keyword evidence="6" id="KW-0472">Membrane</keyword>
<feature type="coiled-coil region" evidence="4">
    <location>
        <begin position="139"/>
        <end position="309"/>
    </location>
</feature>
<dbReference type="OrthoDB" id="5379451at2"/>
<keyword evidence="3" id="KW-0813">Transport</keyword>
<evidence type="ECO:0000256" key="1">
    <source>
        <dbReference type="ARBA" id="ARBA00004196"/>
    </source>
</evidence>
<evidence type="ECO:0000313" key="10">
    <source>
        <dbReference type="Proteomes" id="UP000001203"/>
    </source>
</evidence>
<dbReference type="FunFam" id="2.40.420.20:FF:000007">
    <property type="entry name" value="HAE1 family efflux pump MFP component"/>
    <property type="match status" value="1"/>
</dbReference>
<dbReference type="Gene3D" id="2.40.30.170">
    <property type="match status" value="1"/>
</dbReference>
<keyword evidence="4" id="KW-0175">Coiled coil</keyword>
<keyword evidence="6" id="KW-1133">Transmembrane helix</keyword>
<sequence>MFDTKQPSSTTEESNRKVNKMSQEKEKKSGIRRWPLIWGVLILITTTGSGVTWWLTQQSNNKSSSALAQATPPTSVKLDTLKPGVVKNVSDVVGTLEAQDAVILRPEIQGRINEILVREGDLITKGQQILQLDSSDWQAELLEAQAQLASRKARLAELEAGNRVEDIQEAKARLREAKARLSNAQAGGSLEEIAQAEAQVNAAQASAELAQQRVARYKTLEQEGAVSTDEYQEYVTEARNASAELEQAQRRLSQLKKSRLTDIDELQAAVEREEQNLRRLQTGPRQEVIAQARADVAEAIAQVRTAEVNVSKTRIVAPISGIVGDIPVEAGDYVGQGDTLTTLTQNHFLELNLSIPLEDASRLRLGLPVQIIDNQGKAIATGNISFISPNVTADSQLVLAKATFDGNNRSLLNRQFIQARIIWQQGQGLLIPTTAVSRLGGQTFVFVAQANDSNKEGAAPFIAEQRQVELGEVQGNNYQVISGLQPGEKIVTAGILQLKDGAPIQEVNNQK</sequence>
<evidence type="ECO:0000256" key="4">
    <source>
        <dbReference type="SAM" id="Coils"/>
    </source>
</evidence>
<reference evidence="9 10" key="1">
    <citation type="journal article" date="2008" name="Proc. Natl. Acad. Sci. U.S.A.">
        <title>The genome of Cyanothece 51142, a unicellular diazotrophic cyanobacterium important in the marine nitrogen cycle.</title>
        <authorList>
            <person name="Welsh E.A."/>
            <person name="Liberton M."/>
            <person name="Stoeckel J."/>
            <person name="Loh T."/>
            <person name="Elvitigala T."/>
            <person name="Wang C."/>
            <person name="Wollam A."/>
            <person name="Fulton R.S."/>
            <person name="Clifton S.W."/>
            <person name="Jacobs J.M."/>
            <person name="Aurora R."/>
            <person name="Ghosh B.K."/>
            <person name="Sherman L.A."/>
            <person name="Smith R.D."/>
            <person name="Wilson R.K."/>
            <person name="Pakrasi H.B."/>
        </authorList>
    </citation>
    <scope>NUCLEOTIDE SEQUENCE [LARGE SCALE GENOMIC DNA]</scope>
    <source>
        <strain evidence="10">ATCC 51142 / BH68</strain>
    </source>
</reference>
<dbReference type="PRINTS" id="PR01490">
    <property type="entry name" value="RTXTOXIND"/>
</dbReference>
<dbReference type="HOGENOM" id="CLU_018816_1_2_3"/>
<evidence type="ECO:0000313" key="9">
    <source>
        <dbReference type="EMBL" id="ACB49764.1"/>
    </source>
</evidence>
<comment type="similarity">
    <text evidence="2">Belongs to the membrane fusion protein (MFP) (TC 8.A.1) family.</text>
</comment>
<dbReference type="GO" id="GO:0015562">
    <property type="term" value="F:efflux transmembrane transporter activity"/>
    <property type="evidence" value="ECO:0007669"/>
    <property type="project" value="TreeGrafter"/>
</dbReference>
<protein>
    <submittedName>
        <fullName evidence="9">Uncharacterized protein</fullName>
    </submittedName>
</protein>
<dbReference type="InterPro" id="IPR006143">
    <property type="entry name" value="RND_pump_MFP"/>
</dbReference>
<dbReference type="AlphaFoldDB" id="B1WNC2"/>
<evidence type="ECO:0000259" key="7">
    <source>
        <dbReference type="Pfam" id="PF25917"/>
    </source>
</evidence>
<evidence type="ECO:0000256" key="6">
    <source>
        <dbReference type="SAM" id="Phobius"/>
    </source>
</evidence>
<keyword evidence="10" id="KW-1185">Reference proteome</keyword>
<dbReference type="PANTHER" id="PTHR30469">
    <property type="entry name" value="MULTIDRUG RESISTANCE PROTEIN MDTA"/>
    <property type="match status" value="1"/>
</dbReference>
<feature type="transmembrane region" description="Helical" evidence="6">
    <location>
        <begin position="35"/>
        <end position="55"/>
    </location>
</feature>
<dbReference type="InterPro" id="IPR058627">
    <property type="entry name" value="MdtA-like_C"/>
</dbReference>
<accession>B1WNC2</accession>
<evidence type="ECO:0000256" key="2">
    <source>
        <dbReference type="ARBA" id="ARBA00009477"/>
    </source>
</evidence>
<evidence type="ECO:0000259" key="8">
    <source>
        <dbReference type="Pfam" id="PF25967"/>
    </source>
</evidence>
<dbReference type="PANTHER" id="PTHR30469:SF39">
    <property type="entry name" value="SLL0180 PROTEIN"/>
    <property type="match status" value="1"/>
</dbReference>
<gene>
    <name evidence="9" type="ordered locus">cce_0413</name>
</gene>
<feature type="domain" description="Multidrug resistance protein MdtA-like C-terminal permuted SH3" evidence="8">
    <location>
        <begin position="429"/>
        <end position="495"/>
    </location>
</feature>
<evidence type="ECO:0000256" key="5">
    <source>
        <dbReference type="SAM" id="MobiDB-lite"/>
    </source>
</evidence>
<dbReference type="eggNOG" id="COG0845">
    <property type="taxonomic scope" value="Bacteria"/>
</dbReference>
<dbReference type="GO" id="GO:1990281">
    <property type="term" value="C:efflux pump complex"/>
    <property type="evidence" value="ECO:0007669"/>
    <property type="project" value="TreeGrafter"/>
</dbReference>
<dbReference type="Pfam" id="PF25917">
    <property type="entry name" value="BSH_RND"/>
    <property type="match status" value="1"/>
</dbReference>
<organism evidence="9 10">
    <name type="scientific">Crocosphaera subtropica (strain ATCC 51142 / BH68)</name>
    <name type="common">Cyanothece sp. (strain ATCC 51142)</name>
    <dbReference type="NCBI Taxonomy" id="43989"/>
    <lineage>
        <taxon>Bacteria</taxon>
        <taxon>Bacillati</taxon>
        <taxon>Cyanobacteriota</taxon>
        <taxon>Cyanophyceae</taxon>
        <taxon>Oscillatoriophycideae</taxon>
        <taxon>Chroococcales</taxon>
        <taxon>Aphanothecaceae</taxon>
        <taxon>Crocosphaera</taxon>
        <taxon>Crocosphaera subtropica</taxon>
    </lineage>
</organism>
<dbReference type="NCBIfam" id="TIGR01730">
    <property type="entry name" value="RND_mfp"/>
    <property type="match status" value="1"/>
</dbReference>
<feature type="compositionally biased region" description="Polar residues" evidence="5">
    <location>
        <begin position="1"/>
        <end position="12"/>
    </location>
</feature>
<name>B1WNC2_CROS5</name>
<dbReference type="EMBL" id="CP000806">
    <property type="protein sequence ID" value="ACB49764.1"/>
    <property type="molecule type" value="Genomic_DNA"/>
</dbReference>
<dbReference type="Proteomes" id="UP000001203">
    <property type="component" value="Chromosome circular"/>
</dbReference>
<feature type="domain" description="Multidrug resistance protein MdtA-like barrel-sandwich hybrid" evidence="7">
    <location>
        <begin position="102"/>
        <end position="344"/>
    </location>
</feature>
<dbReference type="Gene3D" id="2.40.420.20">
    <property type="match status" value="1"/>
</dbReference>
<dbReference type="SUPFAM" id="SSF111369">
    <property type="entry name" value="HlyD-like secretion proteins"/>
    <property type="match status" value="2"/>
</dbReference>
<evidence type="ECO:0000256" key="3">
    <source>
        <dbReference type="ARBA" id="ARBA00022448"/>
    </source>
</evidence>
<dbReference type="KEGG" id="cyt:cce_0413"/>
<dbReference type="Pfam" id="PF25967">
    <property type="entry name" value="RND-MFP_C"/>
    <property type="match status" value="1"/>
</dbReference>
<dbReference type="InterPro" id="IPR058625">
    <property type="entry name" value="MdtA-like_BSH"/>
</dbReference>
<comment type="subcellular location">
    <subcellularLocation>
        <location evidence="1">Cell envelope</location>
    </subcellularLocation>
</comment>
<proteinExistence type="inferred from homology"/>
<dbReference type="Gene3D" id="2.40.50.100">
    <property type="match status" value="2"/>
</dbReference>